<dbReference type="EC" id="4.1.1.81" evidence="4"/>
<feature type="domain" description="Aminotransferase class I/classII large" evidence="10">
    <location>
        <begin position="64"/>
        <end position="301"/>
    </location>
</feature>
<reference evidence="11" key="1">
    <citation type="submission" date="2018-06" db="EMBL/GenBank/DDBJ databases">
        <authorList>
            <person name="Zhirakovskaya E."/>
        </authorList>
    </citation>
    <scope>NUCLEOTIDE SEQUENCE</scope>
</reference>
<name>A0A3B0ZTG5_9ZZZZ</name>
<dbReference type="NCBIfam" id="TIGR01140">
    <property type="entry name" value="L_thr_O3P_dcar"/>
    <property type="match status" value="1"/>
</dbReference>
<dbReference type="InterPro" id="IPR015422">
    <property type="entry name" value="PyrdxlP-dep_Trfase_small"/>
</dbReference>
<dbReference type="EMBL" id="UOFP01000265">
    <property type="protein sequence ID" value="VAW89329.1"/>
    <property type="molecule type" value="Genomic_DNA"/>
</dbReference>
<comment type="cofactor">
    <cofactor evidence="1">
        <name>pyridoxal 5'-phosphate</name>
        <dbReference type="ChEBI" id="CHEBI:597326"/>
    </cofactor>
</comment>
<dbReference type="Pfam" id="PF00155">
    <property type="entry name" value="Aminotran_1_2"/>
    <property type="match status" value="1"/>
</dbReference>
<evidence type="ECO:0000256" key="5">
    <source>
        <dbReference type="ARBA" id="ARBA00022573"/>
    </source>
</evidence>
<sequence length="332" mass="37058">MLEHGGKLRDAAEQYNIPLQQWLDLSTGINPNPWPIPAIPESAWARLPESNDGLLEVARRYYNAPSLLAVAGSQMAIQALPRLRKQSSVAMLHPSYNEHHQAWLSHGHQVISLEADQIEAHIDQLEVLLLVNPNNPTAQCFSESQLLAWHQQLQQRGGWLIVDEAFLDCTPQQSIAQHSHLPGLIVLRSVGKFFGLAGARIGFVCAAETILQPLAELIGPWVLSGPARHIAKEALADHSWQQQTRQQLTDQGERLAQLLSQHGLTPTGSTPLFSWIKTKQAGKHHQQLAQQGILTRLFSDPQSIRFGLPKDEPQWQRLEGALSELNHRNQPE</sequence>
<dbReference type="PROSITE" id="PS00105">
    <property type="entry name" value="AA_TRANSFER_CLASS_1"/>
    <property type="match status" value="1"/>
</dbReference>
<keyword evidence="5" id="KW-0169">Cobalamin biosynthesis</keyword>
<evidence type="ECO:0000256" key="6">
    <source>
        <dbReference type="ARBA" id="ARBA00022898"/>
    </source>
</evidence>
<dbReference type="SUPFAM" id="SSF53383">
    <property type="entry name" value="PLP-dependent transferases"/>
    <property type="match status" value="1"/>
</dbReference>
<gene>
    <name evidence="11" type="ORF">MNBD_GAMMA18-1064</name>
</gene>
<keyword evidence="7 11" id="KW-0456">Lyase</keyword>
<evidence type="ECO:0000256" key="7">
    <source>
        <dbReference type="ARBA" id="ARBA00023239"/>
    </source>
</evidence>
<dbReference type="InterPro" id="IPR005860">
    <property type="entry name" value="CobD"/>
</dbReference>
<dbReference type="InterPro" id="IPR015421">
    <property type="entry name" value="PyrdxlP-dep_Trfase_major"/>
</dbReference>
<dbReference type="CDD" id="cd00609">
    <property type="entry name" value="AAT_like"/>
    <property type="match status" value="1"/>
</dbReference>
<organism evidence="11">
    <name type="scientific">hydrothermal vent metagenome</name>
    <dbReference type="NCBI Taxonomy" id="652676"/>
    <lineage>
        <taxon>unclassified sequences</taxon>
        <taxon>metagenomes</taxon>
        <taxon>ecological metagenomes</taxon>
    </lineage>
</organism>
<evidence type="ECO:0000256" key="8">
    <source>
        <dbReference type="ARBA" id="ARBA00029996"/>
    </source>
</evidence>
<evidence type="ECO:0000256" key="1">
    <source>
        <dbReference type="ARBA" id="ARBA00001933"/>
    </source>
</evidence>
<evidence type="ECO:0000259" key="10">
    <source>
        <dbReference type="Pfam" id="PF00155"/>
    </source>
</evidence>
<protein>
    <recommendedName>
        <fullName evidence="4">threonine-phosphate decarboxylase</fullName>
        <ecNumber evidence="4">4.1.1.81</ecNumber>
    </recommendedName>
    <alternativeName>
        <fullName evidence="8">L-threonine-O-3-phosphate decarboxylase</fullName>
    </alternativeName>
</protein>
<dbReference type="PANTHER" id="PTHR42885:SF1">
    <property type="entry name" value="THREONINE-PHOSPHATE DECARBOXYLASE"/>
    <property type="match status" value="1"/>
</dbReference>
<dbReference type="PANTHER" id="PTHR42885">
    <property type="entry name" value="HISTIDINOL-PHOSPHATE AMINOTRANSFERASE-RELATED"/>
    <property type="match status" value="1"/>
</dbReference>
<proteinExistence type="predicted"/>
<dbReference type="Gene3D" id="3.40.640.10">
    <property type="entry name" value="Type I PLP-dependent aspartate aminotransferase-like (Major domain)"/>
    <property type="match status" value="1"/>
</dbReference>
<comment type="function">
    <text evidence="2">Decarboxylates L-threonine-O-3-phosphate to yield (R)-1-amino-2-propanol O-2-phosphate, the precursor for the linkage between the nucleotide loop and the corrin ring in cobalamin.</text>
</comment>
<evidence type="ECO:0000313" key="11">
    <source>
        <dbReference type="EMBL" id="VAW89329.1"/>
    </source>
</evidence>
<dbReference type="UniPathway" id="UPA00148"/>
<dbReference type="InterPro" id="IPR015424">
    <property type="entry name" value="PyrdxlP-dep_Trfase"/>
</dbReference>
<evidence type="ECO:0000256" key="4">
    <source>
        <dbReference type="ARBA" id="ARBA00012285"/>
    </source>
</evidence>
<evidence type="ECO:0000256" key="3">
    <source>
        <dbReference type="ARBA" id="ARBA00004953"/>
    </source>
</evidence>
<accession>A0A3B0ZTG5</accession>
<dbReference type="InterPro" id="IPR004839">
    <property type="entry name" value="Aminotransferase_I/II_large"/>
</dbReference>
<comment type="catalytic activity">
    <reaction evidence="9">
        <text>O-phospho-L-threonine + H(+) = (R)-1-aminopropan-2-yl phosphate + CO2</text>
        <dbReference type="Rhea" id="RHEA:11492"/>
        <dbReference type="ChEBI" id="CHEBI:15378"/>
        <dbReference type="ChEBI" id="CHEBI:16526"/>
        <dbReference type="ChEBI" id="CHEBI:58563"/>
        <dbReference type="ChEBI" id="CHEBI:58675"/>
        <dbReference type="EC" id="4.1.1.81"/>
    </reaction>
</comment>
<dbReference type="Gene3D" id="3.90.1150.10">
    <property type="entry name" value="Aspartate Aminotransferase, domain 1"/>
    <property type="match status" value="1"/>
</dbReference>
<dbReference type="GO" id="GO:0009236">
    <property type="term" value="P:cobalamin biosynthetic process"/>
    <property type="evidence" value="ECO:0007669"/>
    <property type="project" value="UniProtKB-UniPathway"/>
</dbReference>
<evidence type="ECO:0000256" key="2">
    <source>
        <dbReference type="ARBA" id="ARBA00003444"/>
    </source>
</evidence>
<comment type="pathway">
    <text evidence="3">Cofactor biosynthesis; adenosylcobalamin biosynthesis.</text>
</comment>
<dbReference type="InterPro" id="IPR004838">
    <property type="entry name" value="NHTrfase_class1_PyrdxlP-BS"/>
</dbReference>
<dbReference type="GO" id="GO:0048472">
    <property type="term" value="F:threonine-phosphate decarboxylase activity"/>
    <property type="evidence" value="ECO:0007669"/>
    <property type="project" value="UniProtKB-EC"/>
</dbReference>
<keyword evidence="6" id="KW-0663">Pyridoxal phosphate</keyword>
<evidence type="ECO:0000256" key="9">
    <source>
        <dbReference type="ARBA" id="ARBA00048531"/>
    </source>
</evidence>
<dbReference type="GO" id="GO:0030170">
    <property type="term" value="F:pyridoxal phosphate binding"/>
    <property type="evidence" value="ECO:0007669"/>
    <property type="project" value="InterPro"/>
</dbReference>
<dbReference type="AlphaFoldDB" id="A0A3B0ZTG5"/>